<reference evidence="3" key="1">
    <citation type="submission" date="2014-08" db="EMBL/GenBank/DDBJ databases">
        <authorList>
            <person name="Moulin L."/>
        </authorList>
    </citation>
    <scope>NUCLEOTIDE SEQUENCE [LARGE SCALE GENOMIC DNA]</scope>
</reference>
<sequence length="146" mass="16144">MFVLARYLLMPFALIAAILFLMGSHIIGTALHHQVAWQRTVATVADVSPYSEKQANGLKTDGIDVALAYVVNDVPMTWSGKGKDVGLYKVAKGDQLEFYYDPADPSNLDTAAMEGWRGGLLLLAVTGGFTLFYIWFFWLRGRHVTA</sequence>
<dbReference type="Proteomes" id="UP000045285">
    <property type="component" value="Unassembled WGS sequence"/>
</dbReference>
<name>A0A090FWP6_MESPL</name>
<dbReference type="STRING" id="69974.MPLDJ20_90208"/>
<evidence type="ECO:0000313" key="2">
    <source>
        <dbReference type="EMBL" id="CDX23292.1"/>
    </source>
</evidence>
<evidence type="ECO:0000313" key="3">
    <source>
        <dbReference type="Proteomes" id="UP000045285"/>
    </source>
</evidence>
<gene>
    <name evidence="2" type="ORF">MPL3356_40313</name>
</gene>
<accession>A0A090FWP6</accession>
<evidence type="ECO:0000256" key="1">
    <source>
        <dbReference type="SAM" id="Phobius"/>
    </source>
</evidence>
<organism evidence="2 3">
    <name type="scientific">Mesorhizobium plurifarium</name>
    <dbReference type="NCBI Taxonomy" id="69974"/>
    <lineage>
        <taxon>Bacteria</taxon>
        <taxon>Pseudomonadati</taxon>
        <taxon>Pseudomonadota</taxon>
        <taxon>Alphaproteobacteria</taxon>
        <taxon>Hyphomicrobiales</taxon>
        <taxon>Phyllobacteriaceae</taxon>
        <taxon>Mesorhizobium</taxon>
    </lineage>
</organism>
<keyword evidence="1" id="KW-0472">Membrane</keyword>
<keyword evidence="1" id="KW-1133">Transmembrane helix</keyword>
<feature type="transmembrane region" description="Helical" evidence="1">
    <location>
        <begin position="7"/>
        <end position="27"/>
    </location>
</feature>
<evidence type="ECO:0008006" key="4">
    <source>
        <dbReference type="Google" id="ProtNLM"/>
    </source>
</evidence>
<dbReference type="EMBL" id="CCMZ01000034">
    <property type="protein sequence ID" value="CDX23292.1"/>
    <property type="molecule type" value="Genomic_DNA"/>
</dbReference>
<feature type="transmembrane region" description="Helical" evidence="1">
    <location>
        <begin position="120"/>
        <end position="139"/>
    </location>
</feature>
<protein>
    <recommendedName>
        <fullName evidence="4">DUF3592 domain-containing protein</fullName>
    </recommendedName>
</protein>
<keyword evidence="3" id="KW-1185">Reference proteome</keyword>
<dbReference type="AlphaFoldDB" id="A0A090FWP6"/>
<keyword evidence="1" id="KW-0812">Transmembrane</keyword>
<proteinExistence type="predicted"/>